<dbReference type="GO" id="GO:0046872">
    <property type="term" value="F:metal ion binding"/>
    <property type="evidence" value="ECO:0007669"/>
    <property type="project" value="UniProtKB-UniRule"/>
</dbReference>
<evidence type="ECO:0000313" key="7">
    <source>
        <dbReference type="EMBL" id="TNJ36852.1"/>
    </source>
</evidence>
<evidence type="ECO:0000256" key="4">
    <source>
        <dbReference type="SAM" id="MobiDB-lite"/>
    </source>
</evidence>
<proteinExistence type="predicted"/>
<dbReference type="RefSeq" id="WP_068867338.1">
    <property type="nucleotide sequence ID" value="NZ_VDCI01000003.1"/>
</dbReference>
<name>A0A5C4S147_PROVB</name>
<feature type="domain" description="Thiamine pyrophosphate enzyme TPP-binding" evidence="6">
    <location>
        <begin position="378"/>
        <end position="466"/>
    </location>
</feature>
<protein>
    <recommendedName>
        <fullName evidence="3">Indolepyruvate oxidoreductase subunit IorA</fullName>
        <shortName evidence="3">IOR</shortName>
        <ecNumber evidence="3">1.2.7.8</ecNumber>
    </recommendedName>
    <alternativeName>
        <fullName evidence="3">Indolepyruvate ferredoxin oxidoreductase subunit alpha</fullName>
    </alternativeName>
</protein>
<dbReference type="InterPro" id="IPR002880">
    <property type="entry name" value="Pyrv_Fd/Flavodoxin_OxRdtase_N"/>
</dbReference>
<keyword evidence="3" id="KW-0408">Iron</keyword>
<dbReference type="SUPFAM" id="SSF52518">
    <property type="entry name" value="Thiamin diphosphate-binding fold (THDP-binding)"/>
    <property type="match status" value="2"/>
</dbReference>
<keyword evidence="8" id="KW-1185">Reference proteome</keyword>
<dbReference type="CDD" id="cd07034">
    <property type="entry name" value="TPP_PYR_PFOR_IOR-alpha_like"/>
    <property type="match status" value="1"/>
</dbReference>
<feature type="domain" description="Pyruvate flavodoxin/ferredoxin oxidoreductase pyrimidine binding" evidence="5">
    <location>
        <begin position="15"/>
        <end position="181"/>
    </location>
</feature>
<dbReference type="FunFam" id="3.40.50.970:FF:000039">
    <property type="entry name" value="Indolepyruvate oxidoreductase subunit IorA"/>
    <property type="match status" value="1"/>
</dbReference>
<dbReference type="PANTHER" id="PTHR43710:SF5">
    <property type="entry name" value="INDOLEPYRUVATE FERREDOXIN OXIDOREDUCTASE ALPHA SUBUNIT"/>
    <property type="match status" value="1"/>
</dbReference>
<evidence type="ECO:0000256" key="2">
    <source>
        <dbReference type="ARBA" id="ARBA00023002"/>
    </source>
</evidence>
<evidence type="ECO:0000313" key="8">
    <source>
        <dbReference type="Proteomes" id="UP000309544"/>
    </source>
</evidence>
<dbReference type="Gene3D" id="3.40.50.970">
    <property type="match status" value="2"/>
</dbReference>
<keyword evidence="3" id="KW-0004">4Fe-4S</keyword>
<sequence>MSHHLLLGAEAIGAAALDAGISGVYAYPGTPSTEITEFIQRAPEAKHNSVRSSWSANEKTALEAALGMSFAGKRSLCCMKHVGLNVAADAFINAAITGIRGGLVIAVADDPSMHSSQNEQDSRIYGKFAMIPVLEPATQQELYDTTITAFQLSEELRLPVLLRLTTRLSHSRAGITRHAPRQQNPLDPEPDPNRFVLIPANARKQYQHLLELQPELHQRSETSPLNRLIDGPGTTGVIAFGIAHNYVMETRATYGLSLPVLKIGQYPLPEKMIRTFITRFDTILIAEEGYPVAEEYLRGIDGNPKLRGRLDGTLPRSGELDTDLIAQALGLNNHDTTPIPDIVTNRPPELCKGCGHRDMFNAINAAMQTEPHHQVFSDIGCYTLGALPPFSAIHTCVDMGAAITMAKGASDAGMQPAVAVIGDSTFTHSGMTGLLDCVNDNNTVTIIIADNDTTAMTGGQNSSATGRLQQLCRGLGVQEQHIRTLVPLKNNHDNNIRILQEEFAHNGVSIVIFHRECIETAARKAKQQLNETHKK</sequence>
<dbReference type="InterPro" id="IPR045025">
    <property type="entry name" value="HACL1-like"/>
</dbReference>
<dbReference type="InterPro" id="IPR029061">
    <property type="entry name" value="THDP-binding"/>
</dbReference>
<evidence type="ECO:0000256" key="1">
    <source>
        <dbReference type="ARBA" id="ARBA00022723"/>
    </source>
</evidence>
<feature type="region of interest" description="Disordered" evidence="4">
    <location>
        <begin position="173"/>
        <end position="194"/>
    </location>
</feature>
<comment type="function">
    <text evidence="3">Catalyzes the ferredoxin-dependent oxidative decarboxylation of arylpyruvates.</text>
</comment>
<dbReference type="PIRSF" id="PIRSF006439">
    <property type="entry name" value="Indolepyruvate_ferr_oxidored"/>
    <property type="match status" value="1"/>
</dbReference>
<keyword evidence="2 3" id="KW-0560">Oxidoreductase</keyword>
<organism evidence="7 8">
    <name type="scientific">Prosthecochloris vibrioformis</name>
    <name type="common">Chlorobium vibrioforme</name>
    <dbReference type="NCBI Taxonomy" id="1098"/>
    <lineage>
        <taxon>Bacteria</taxon>
        <taxon>Pseudomonadati</taxon>
        <taxon>Chlorobiota</taxon>
        <taxon>Chlorobiia</taxon>
        <taxon>Chlorobiales</taxon>
        <taxon>Chlorobiaceae</taxon>
        <taxon>Prosthecochloris</taxon>
    </lineage>
</organism>
<dbReference type="EMBL" id="VDCI01000003">
    <property type="protein sequence ID" value="TNJ36852.1"/>
    <property type="molecule type" value="Genomic_DNA"/>
</dbReference>
<accession>A0A5C4S147</accession>
<dbReference type="Proteomes" id="UP000309544">
    <property type="component" value="Unassembled WGS sequence"/>
</dbReference>
<dbReference type="InterPro" id="IPR017721">
    <property type="entry name" value="IorA"/>
</dbReference>
<dbReference type="GO" id="GO:0043805">
    <property type="term" value="F:indolepyruvate ferredoxin oxidoreductase activity"/>
    <property type="evidence" value="ECO:0007669"/>
    <property type="project" value="UniProtKB-UniRule"/>
</dbReference>
<dbReference type="GO" id="GO:0030976">
    <property type="term" value="F:thiamine pyrophosphate binding"/>
    <property type="evidence" value="ECO:0007669"/>
    <property type="project" value="InterPro"/>
</dbReference>
<keyword evidence="3" id="KW-0813">Transport</keyword>
<comment type="caution">
    <text evidence="7">The sequence shown here is derived from an EMBL/GenBank/DDBJ whole genome shotgun (WGS) entry which is preliminary data.</text>
</comment>
<dbReference type="EC" id="1.2.7.8" evidence="3"/>
<dbReference type="PANTHER" id="PTHR43710">
    <property type="entry name" value="2-HYDROXYACYL-COA LYASE"/>
    <property type="match status" value="1"/>
</dbReference>
<dbReference type="InterPro" id="IPR011766">
    <property type="entry name" value="TPP_enzyme_TPP-bd"/>
</dbReference>
<reference evidence="7 8" key="1">
    <citation type="submission" date="2019-05" db="EMBL/GenBank/DDBJ databases">
        <title>Draft Whole-Genome sequence of the green sulfur bacterium Prosthecochloris vibrioformis DSM 260.</title>
        <authorList>
            <person name="Meyer T.E."/>
            <person name="Kyndt J.A."/>
        </authorList>
    </citation>
    <scope>NUCLEOTIDE SEQUENCE [LARGE SCALE GENOMIC DNA]</scope>
    <source>
        <strain evidence="7 8">DSM 260</strain>
    </source>
</reference>
<dbReference type="CDD" id="cd02008">
    <property type="entry name" value="TPP_IOR_alpha"/>
    <property type="match status" value="1"/>
</dbReference>
<keyword evidence="1 3" id="KW-0479">Metal-binding</keyword>
<evidence type="ECO:0000256" key="3">
    <source>
        <dbReference type="PIRNR" id="PIRNR006439"/>
    </source>
</evidence>
<gene>
    <name evidence="7" type="ORF">FGF68_04525</name>
</gene>
<keyword evidence="3" id="KW-0411">Iron-sulfur</keyword>
<keyword evidence="3" id="KW-0249">Electron transport</keyword>
<keyword evidence="7" id="KW-0670">Pyruvate</keyword>
<comment type="catalytic activity">
    <reaction evidence="3">
        <text>indole-3-pyruvate + 2 oxidized [2Fe-2S]-[ferredoxin] + CoA = (indol-3-yl)acetyl-CoA + 2 reduced [2Fe-2S]-[ferredoxin] + CO2 + H(+)</text>
        <dbReference type="Rhea" id="RHEA:12645"/>
        <dbReference type="Rhea" id="RHEA-COMP:10000"/>
        <dbReference type="Rhea" id="RHEA-COMP:10001"/>
        <dbReference type="ChEBI" id="CHEBI:15378"/>
        <dbReference type="ChEBI" id="CHEBI:16526"/>
        <dbReference type="ChEBI" id="CHEBI:17640"/>
        <dbReference type="ChEBI" id="CHEBI:33737"/>
        <dbReference type="ChEBI" id="CHEBI:33738"/>
        <dbReference type="ChEBI" id="CHEBI:57271"/>
        <dbReference type="ChEBI" id="CHEBI:57287"/>
        <dbReference type="EC" id="1.2.7.8"/>
    </reaction>
</comment>
<evidence type="ECO:0000259" key="5">
    <source>
        <dbReference type="Pfam" id="PF01855"/>
    </source>
</evidence>
<comment type="cofactor">
    <cofactor evidence="3">
        <name>[4Fe-4S] cluster</name>
        <dbReference type="ChEBI" id="CHEBI:49883"/>
    </cofactor>
    <text evidence="3">Binds 2 [4Fe-4S] clusters. In this family the first cluster has a non-standard and varying [4Fe-4S] binding motif CX(2)CX(2)CX(4-5)CP.</text>
</comment>
<dbReference type="GO" id="GO:0051539">
    <property type="term" value="F:4 iron, 4 sulfur cluster binding"/>
    <property type="evidence" value="ECO:0007669"/>
    <property type="project" value="UniProtKB-UniRule"/>
</dbReference>
<dbReference type="AlphaFoldDB" id="A0A5C4S147"/>
<dbReference type="Pfam" id="PF01855">
    <property type="entry name" value="POR_N"/>
    <property type="match status" value="1"/>
</dbReference>
<dbReference type="GO" id="GO:0044281">
    <property type="term" value="P:small molecule metabolic process"/>
    <property type="evidence" value="ECO:0007669"/>
    <property type="project" value="UniProtKB-ARBA"/>
</dbReference>
<dbReference type="Pfam" id="PF02775">
    <property type="entry name" value="TPP_enzyme_C"/>
    <property type="match status" value="1"/>
</dbReference>
<evidence type="ECO:0000259" key="6">
    <source>
        <dbReference type="Pfam" id="PF02775"/>
    </source>
</evidence>